<reference evidence="1 2" key="1">
    <citation type="journal article" date="2023" name="Microbiol. Spectr.">
        <title>Symbiosis of Carpenter Bees with Uncharacterized Lactic Acid Bacteria Showing NAD Auxotrophy.</title>
        <authorList>
            <person name="Kawasaki S."/>
            <person name="Ozawa K."/>
            <person name="Mori T."/>
            <person name="Yamamoto A."/>
            <person name="Ito M."/>
            <person name="Ohkuma M."/>
            <person name="Sakamoto M."/>
            <person name="Matsutani M."/>
        </authorList>
    </citation>
    <scope>NUCLEOTIDE SEQUENCE [LARGE SCALE GENOMIC DNA]</scope>
    <source>
        <strain evidence="1 2">KimH</strain>
    </source>
</reference>
<name>A0ABN6SGR4_9BIFI</name>
<protein>
    <recommendedName>
        <fullName evidence="3">Lipoprotein</fullName>
    </recommendedName>
</protein>
<sequence length="227" mass="24800">MGSKLQQSSMPKVIAASIISILLILSTAGCSAPWKHKEEATTDGQAKMASSLDALFDEELASDKLSAFEREVLERAKNNGKISAEDYETAHSRQSECMSRSGWKQTWTKLPNGLYRSKDITPLPDPGKETDRFMQDMSDCSQGVSKVIESLYSIQQSNPDLLSDTHEAAVSCIRKAGMGDATLTGKKLKDTLDTSDSKDIEAKLHFDPKEPTIQACLFGSGIAYQAE</sequence>
<accession>A0ABN6SGR4</accession>
<dbReference type="EMBL" id="AP026800">
    <property type="protein sequence ID" value="BDR54096.1"/>
    <property type="molecule type" value="Genomic_DNA"/>
</dbReference>
<dbReference type="PROSITE" id="PS51257">
    <property type="entry name" value="PROKAR_LIPOPROTEIN"/>
    <property type="match status" value="1"/>
</dbReference>
<keyword evidence="2" id="KW-1185">Reference proteome</keyword>
<evidence type="ECO:0000313" key="1">
    <source>
        <dbReference type="EMBL" id="BDR54096.1"/>
    </source>
</evidence>
<dbReference type="Proteomes" id="UP001321748">
    <property type="component" value="Chromosome"/>
</dbReference>
<dbReference type="RefSeq" id="WP_317643115.1">
    <property type="nucleotide sequence ID" value="NZ_AP026800.1"/>
</dbReference>
<evidence type="ECO:0008006" key="3">
    <source>
        <dbReference type="Google" id="ProtNLM"/>
    </source>
</evidence>
<organism evidence="1 2">
    <name type="scientific">Bombiscardovia apis</name>
    <dbReference type="NCBI Taxonomy" id="2932182"/>
    <lineage>
        <taxon>Bacteria</taxon>
        <taxon>Bacillati</taxon>
        <taxon>Actinomycetota</taxon>
        <taxon>Actinomycetes</taxon>
        <taxon>Bifidobacteriales</taxon>
        <taxon>Bifidobacteriaceae</taxon>
        <taxon>Bombiscardovia</taxon>
    </lineage>
</organism>
<proteinExistence type="predicted"/>
<gene>
    <name evidence="1" type="ORF">KIMH_02070</name>
</gene>
<evidence type="ECO:0000313" key="2">
    <source>
        <dbReference type="Proteomes" id="UP001321748"/>
    </source>
</evidence>